<proteinExistence type="inferred from homology"/>
<dbReference type="STRING" id="763407.A0A167N4V7"/>
<dbReference type="Pfam" id="PF02146">
    <property type="entry name" value="SIR2"/>
    <property type="match status" value="1"/>
</dbReference>
<accession>A0A167N4V7</accession>
<comment type="similarity">
    <text evidence="2">Belongs to the sirtuin family. Class I subfamily.</text>
</comment>
<keyword evidence="6" id="KW-0520">NAD</keyword>
<evidence type="ECO:0000256" key="2">
    <source>
        <dbReference type="ARBA" id="ARBA00006924"/>
    </source>
</evidence>
<feature type="binding site" evidence="7">
    <location>
        <position position="228"/>
    </location>
    <ligand>
        <name>Zn(2+)</name>
        <dbReference type="ChEBI" id="CHEBI:29105"/>
    </ligand>
</feature>
<dbReference type="GO" id="GO:0046872">
    <property type="term" value="F:metal ion binding"/>
    <property type="evidence" value="ECO:0007669"/>
    <property type="project" value="UniProtKB-KW"/>
</dbReference>
<evidence type="ECO:0000256" key="3">
    <source>
        <dbReference type="ARBA" id="ARBA00022679"/>
    </source>
</evidence>
<keyword evidence="11" id="KW-1185">Reference proteome</keyword>
<feature type="non-terminal residue" evidence="10">
    <location>
        <position position="364"/>
    </location>
</feature>
<organism evidence="10 11">
    <name type="scientific">Phycomyces blakesleeanus (strain ATCC 8743b / DSM 1359 / FGSC 10004 / NBRC 33097 / NRRL 1555)</name>
    <dbReference type="NCBI Taxonomy" id="763407"/>
    <lineage>
        <taxon>Eukaryota</taxon>
        <taxon>Fungi</taxon>
        <taxon>Fungi incertae sedis</taxon>
        <taxon>Mucoromycota</taxon>
        <taxon>Mucoromycotina</taxon>
        <taxon>Mucoromycetes</taxon>
        <taxon>Mucorales</taxon>
        <taxon>Phycomycetaceae</taxon>
        <taxon>Phycomyces</taxon>
    </lineage>
</organism>
<dbReference type="InParanoid" id="A0A167N4V7"/>
<feature type="binding site" evidence="7">
    <location>
        <position position="207"/>
    </location>
    <ligand>
        <name>Zn(2+)</name>
        <dbReference type="ChEBI" id="CHEBI:29105"/>
    </ligand>
</feature>
<dbReference type="InterPro" id="IPR050134">
    <property type="entry name" value="NAD-dep_sirtuin_deacylases"/>
</dbReference>
<feature type="active site" description="Proton acceptor" evidence="7">
    <location>
        <position position="196"/>
    </location>
</feature>
<dbReference type="GO" id="GO:0046970">
    <property type="term" value="F:histone H4K16 deacetylase activity, NAD-dependent"/>
    <property type="evidence" value="ECO:0007669"/>
    <property type="project" value="TreeGrafter"/>
</dbReference>
<feature type="binding site" evidence="7">
    <location>
        <position position="204"/>
    </location>
    <ligand>
        <name>Zn(2+)</name>
        <dbReference type="ChEBI" id="CHEBI:29105"/>
    </ligand>
</feature>
<name>A0A167N4V7_PHYB8</name>
<dbReference type="InterPro" id="IPR029035">
    <property type="entry name" value="DHS-like_NAD/FAD-binding_dom"/>
</dbReference>
<dbReference type="PANTHER" id="PTHR11085">
    <property type="entry name" value="NAD-DEPENDENT PROTEIN DEACYLASE SIRTUIN-5, MITOCHONDRIAL-RELATED"/>
    <property type="match status" value="1"/>
</dbReference>
<evidence type="ECO:0000256" key="8">
    <source>
        <dbReference type="SAM" id="MobiDB-lite"/>
    </source>
</evidence>
<keyword evidence="5 7" id="KW-0862">Zinc</keyword>
<dbReference type="EMBL" id="KV440978">
    <property type="protein sequence ID" value="OAD74999.1"/>
    <property type="molecule type" value="Genomic_DNA"/>
</dbReference>
<evidence type="ECO:0000256" key="6">
    <source>
        <dbReference type="ARBA" id="ARBA00023027"/>
    </source>
</evidence>
<keyword evidence="4 7" id="KW-0479">Metal-binding</keyword>
<dbReference type="RefSeq" id="XP_018293039.1">
    <property type="nucleotide sequence ID" value="XM_018444051.1"/>
</dbReference>
<sequence length="364" mass="41285">TPEEAEEIQDKAREMGLTRFIEHYVIEEKVSVAKLLEVFRVHPKAAILATDLELLPILRSVVNRHLRKRNRLTNVNTLQDVVDLLRTSSNIMIVTGAGVSVSCGIPDFRSETGIYARLQEYELEDPQQMFDIQYFRDSPEIFYSFAKELYPSNYEPSPSHLFVKMVEDRGKLLRNYTQNIDTLEHKAGIKNLVNCHGSFATASCVKCGHKVQGKEIEEYIFQQKVPPCHKCAKEASAKPKPKPNNSNNSDDDDDDGEYTGEYRGMSIMKPDITFFGERLPAEFDQLLAVDANKVDLLIVIGSSLKVSPVSEIMSQIPHSVPQILINRTPITHMTFDVQLLGESDVIVNELCRLLDWDLKHPKLP</sequence>
<evidence type="ECO:0000256" key="5">
    <source>
        <dbReference type="ARBA" id="ARBA00022833"/>
    </source>
</evidence>
<feature type="binding site" evidence="7">
    <location>
        <position position="231"/>
    </location>
    <ligand>
        <name>Zn(2+)</name>
        <dbReference type="ChEBI" id="CHEBI:29105"/>
    </ligand>
</feature>
<evidence type="ECO:0000259" key="9">
    <source>
        <dbReference type="PROSITE" id="PS50305"/>
    </source>
</evidence>
<dbReference type="VEuPathDB" id="FungiDB:PHYBLDRAFT_98431"/>
<evidence type="ECO:0000256" key="7">
    <source>
        <dbReference type="PROSITE-ProRule" id="PRU00236"/>
    </source>
</evidence>
<feature type="region of interest" description="Disordered" evidence="8">
    <location>
        <begin position="233"/>
        <end position="262"/>
    </location>
</feature>
<dbReference type="GO" id="GO:0005634">
    <property type="term" value="C:nucleus"/>
    <property type="evidence" value="ECO:0007669"/>
    <property type="project" value="TreeGrafter"/>
</dbReference>
<feature type="non-terminal residue" evidence="10">
    <location>
        <position position="1"/>
    </location>
</feature>
<dbReference type="InterPro" id="IPR026590">
    <property type="entry name" value="Ssirtuin_cat_dom"/>
</dbReference>
<dbReference type="Proteomes" id="UP000077315">
    <property type="component" value="Unassembled WGS sequence"/>
</dbReference>
<dbReference type="FunCoup" id="A0A167N4V7">
    <property type="interactions" value="323"/>
</dbReference>
<feature type="compositionally biased region" description="Acidic residues" evidence="8">
    <location>
        <begin position="249"/>
        <end position="258"/>
    </location>
</feature>
<dbReference type="InterPro" id="IPR003000">
    <property type="entry name" value="Sirtuin"/>
</dbReference>
<dbReference type="InterPro" id="IPR026591">
    <property type="entry name" value="Sirtuin_cat_small_dom_sf"/>
</dbReference>
<protein>
    <recommendedName>
        <fullName evidence="9">Deacetylase sirtuin-type domain-containing protein</fullName>
    </recommendedName>
</protein>
<evidence type="ECO:0000256" key="4">
    <source>
        <dbReference type="ARBA" id="ARBA00022723"/>
    </source>
</evidence>
<evidence type="ECO:0000313" key="11">
    <source>
        <dbReference type="Proteomes" id="UP000077315"/>
    </source>
</evidence>
<evidence type="ECO:0000256" key="1">
    <source>
        <dbReference type="ARBA" id="ARBA00001947"/>
    </source>
</evidence>
<feature type="domain" description="Deacetylase sirtuin-type" evidence="9">
    <location>
        <begin position="71"/>
        <end position="357"/>
    </location>
</feature>
<gene>
    <name evidence="10" type="ORF">PHYBLDRAFT_98431</name>
</gene>
<dbReference type="PANTHER" id="PTHR11085:SF9">
    <property type="entry name" value="NAD-DEPENDENT PROTEIN DEACETYLASE SIRTUIN-1"/>
    <property type="match status" value="1"/>
</dbReference>
<dbReference type="PROSITE" id="PS50305">
    <property type="entry name" value="SIRTUIN"/>
    <property type="match status" value="1"/>
</dbReference>
<dbReference type="Gene3D" id="3.30.1600.10">
    <property type="entry name" value="SIR2/SIRT2 'Small Domain"/>
    <property type="match status" value="1"/>
</dbReference>
<evidence type="ECO:0000313" key="10">
    <source>
        <dbReference type="EMBL" id="OAD74999.1"/>
    </source>
</evidence>
<dbReference type="GO" id="GO:0070403">
    <property type="term" value="F:NAD+ binding"/>
    <property type="evidence" value="ECO:0007669"/>
    <property type="project" value="InterPro"/>
</dbReference>
<comment type="cofactor">
    <cofactor evidence="1">
        <name>Zn(2+)</name>
        <dbReference type="ChEBI" id="CHEBI:29105"/>
    </cofactor>
</comment>
<dbReference type="Gene3D" id="3.40.50.1220">
    <property type="entry name" value="TPP-binding domain"/>
    <property type="match status" value="1"/>
</dbReference>
<dbReference type="OrthoDB" id="420264at2759"/>
<dbReference type="SUPFAM" id="SSF52467">
    <property type="entry name" value="DHS-like NAD/FAD-binding domain"/>
    <property type="match status" value="1"/>
</dbReference>
<reference evidence="11" key="1">
    <citation type="submission" date="2015-06" db="EMBL/GenBank/DDBJ databases">
        <title>Expansion of signal transduction pathways in fungi by whole-genome duplication.</title>
        <authorList>
            <consortium name="DOE Joint Genome Institute"/>
            <person name="Corrochano L.M."/>
            <person name="Kuo A."/>
            <person name="Marcet-Houben M."/>
            <person name="Polaino S."/>
            <person name="Salamov A."/>
            <person name="Villalobos J.M."/>
            <person name="Alvarez M.I."/>
            <person name="Avalos J."/>
            <person name="Benito E.P."/>
            <person name="Benoit I."/>
            <person name="Burger G."/>
            <person name="Camino L.P."/>
            <person name="Canovas D."/>
            <person name="Cerda-Olmedo E."/>
            <person name="Cheng J.-F."/>
            <person name="Dominguez A."/>
            <person name="Elias M."/>
            <person name="Eslava A.P."/>
            <person name="Glaser F."/>
            <person name="Grimwood J."/>
            <person name="Gutierrez G."/>
            <person name="Heitman J."/>
            <person name="Henrissat B."/>
            <person name="Iturriaga E.A."/>
            <person name="Lang B.F."/>
            <person name="Lavin J.L."/>
            <person name="Lee S."/>
            <person name="Li W."/>
            <person name="Lindquist E."/>
            <person name="Lopez-Garcia S."/>
            <person name="Luque E.M."/>
            <person name="Marcos A.T."/>
            <person name="Martin J."/>
            <person name="McCluskey K."/>
            <person name="Medina H.R."/>
            <person name="Miralles-Duran A."/>
            <person name="Miyazaki A."/>
            <person name="Munoz-Torres E."/>
            <person name="Oguiza J.A."/>
            <person name="Ohm R."/>
            <person name="Olmedo M."/>
            <person name="Orejas M."/>
            <person name="Ortiz-Castellanos L."/>
            <person name="Pisabarro A.G."/>
            <person name="Rodriguez-Romero J."/>
            <person name="Ruiz-Herrera J."/>
            <person name="Ruiz-Vazquez R."/>
            <person name="Sanz C."/>
            <person name="Schackwitz W."/>
            <person name="Schmutz J."/>
            <person name="Shahriari M."/>
            <person name="Shelest E."/>
            <person name="Silva-Franco F."/>
            <person name="Soanes D."/>
            <person name="Syed K."/>
            <person name="Tagua V.G."/>
            <person name="Talbot N.J."/>
            <person name="Thon M."/>
            <person name="De vries R.P."/>
            <person name="Wiebenga A."/>
            <person name="Yadav J.S."/>
            <person name="Braun E.L."/>
            <person name="Baker S."/>
            <person name="Garre V."/>
            <person name="Horwitz B."/>
            <person name="Torres-Martinez S."/>
            <person name="Idnurm A."/>
            <person name="Herrera-Estrella A."/>
            <person name="Gabaldon T."/>
            <person name="Grigoriev I.V."/>
        </authorList>
    </citation>
    <scope>NUCLEOTIDE SEQUENCE [LARGE SCALE GENOMIC DNA]</scope>
    <source>
        <strain evidence="11">NRRL 1555(-)</strain>
    </source>
</reference>
<keyword evidence="3" id="KW-0808">Transferase</keyword>
<dbReference type="GeneID" id="29004956"/>
<dbReference type="AlphaFoldDB" id="A0A167N4V7"/>